<dbReference type="AlphaFoldDB" id="A0A8B6FWC1"/>
<comment type="caution">
    <text evidence="2">The sequence shown here is derived from an EMBL/GenBank/DDBJ whole genome shotgun (WGS) entry which is preliminary data.</text>
</comment>
<protein>
    <submittedName>
        <fullName evidence="2">Uncharacterized protein</fullName>
    </submittedName>
</protein>
<evidence type="ECO:0000313" key="3">
    <source>
        <dbReference type="Proteomes" id="UP000596742"/>
    </source>
</evidence>
<dbReference type="Proteomes" id="UP000596742">
    <property type="component" value="Unassembled WGS sequence"/>
</dbReference>
<feature type="region of interest" description="Disordered" evidence="1">
    <location>
        <begin position="107"/>
        <end position="155"/>
    </location>
</feature>
<evidence type="ECO:0000313" key="2">
    <source>
        <dbReference type="EMBL" id="VDI54808.1"/>
    </source>
</evidence>
<name>A0A8B6FWC1_MYTGA</name>
<proteinExistence type="predicted"/>
<dbReference type="EMBL" id="UYJE01007433">
    <property type="protein sequence ID" value="VDI54808.1"/>
    <property type="molecule type" value="Genomic_DNA"/>
</dbReference>
<sequence length="155" mass="17611">MTGIFMPGKIFYPGLAFRIKEQEKARHAEQVKAAEKKNNENPRSNPTFVIPVSPMKRAPLIQKFEKSPEKCTSRMNFSPIKSPVPITLGYDDESLPQLPENLMALFESPGRPISPLPTTKKRKIETPKSTEKAKSKKEDEKLSEERNRHLILPKG</sequence>
<feature type="region of interest" description="Disordered" evidence="1">
    <location>
        <begin position="27"/>
        <end position="52"/>
    </location>
</feature>
<accession>A0A8B6FWC1</accession>
<feature type="compositionally biased region" description="Basic and acidic residues" evidence="1">
    <location>
        <begin position="124"/>
        <end position="148"/>
    </location>
</feature>
<gene>
    <name evidence="2" type="ORF">MGAL_10B056110</name>
</gene>
<organism evidence="2 3">
    <name type="scientific">Mytilus galloprovincialis</name>
    <name type="common">Mediterranean mussel</name>
    <dbReference type="NCBI Taxonomy" id="29158"/>
    <lineage>
        <taxon>Eukaryota</taxon>
        <taxon>Metazoa</taxon>
        <taxon>Spiralia</taxon>
        <taxon>Lophotrochozoa</taxon>
        <taxon>Mollusca</taxon>
        <taxon>Bivalvia</taxon>
        <taxon>Autobranchia</taxon>
        <taxon>Pteriomorphia</taxon>
        <taxon>Mytilida</taxon>
        <taxon>Mytiloidea</taxon>
        <taxon>Mytilidae</taxon>
        <taxon>Mytilinae</taxon>
        <taxon>Mytilus</taxon>
    </lineage>
</organism>
<keyword evidence="3" id="KW-1185">Reference proteome</keyword>
<reference evidence="2" key="1">
    <citation type="submission" date="2018-11" db="EMBL/GenBank/DDBJ databases">
        <authorList>
            <person name="Alioto T."/>
            <person name="Alioto T."/>
        </authorList>
    </citation>
    <scope>NUCLEOTIDE SEQUENCE</scope>
</reference>
<evidence type="ECO:0000256" key="1">
    <source>
        <dbReference type="SAM" id="MobiDB-lite"/>
    </source>
</evidence>
<feature type="compositionally biased region" description="Basic and acidic residues" evidence="1">
    <location>
        <begin position="27"/>
        <end position="40"/>
    </location>
</feature>